<feature type="compositionally biased region" description="Basic and acidic residues" evidence="1">
    <location>
        <begin position="111"/>
        <end position="126"/>
    </location>
</feature>
<dbReference type="PANTHER" id="PTHR32091:SF17">
    <property type="entry name" value="EUKARYOTIC TRANSLATION INITIATION FACTOR 4B3"/>
    <property type="match status" value="1"/>
</dbReference>
<feature type="region of interest" description="Disordered" evidence="1">
    <location>
        <begin position="76"/>
        <end position="95"/>
    </location>
</feature>
<keyword evidence="3" id="KW-1185">Reference proteome</keyword>
<evidence type="ECO:0000313" key="3">
    <source>
        <dbReference type="Proteomes" id="UP000436088"/>
    </source>
</evidence>
<reference evidence="2" key="1">
    <citation type="submission" date="2019-09" db="EMBL/GenBank/DDBJ databases">
        <title>Draft genome information of white flower Hibiscus syriacus.</title>
        <authorList>
            <person name="Kim Y.-M."/>
        </authorList>
    </citation>
    <scope>NUCLEOTIDE SEQUENCE [LARGE SCALE GENOMIC DNA]</scope>
    <source>
        <strain evidence="2">YM2019G1</strain>
    </source>
</reference>
<sequence>MIRRVIVYGDLIGFRTEIPIEKLLLQALMRLIIGCQLRNRPPPVMDLAVDLRGERGSGGGGFFDSQSKADEVDNWAASKSNNRIPNGAPPPRRFGAGFDRRSSFYSLQSRDSPRDLDNWGKKKEEAGSGAAGSGGARPKIVLQPSTIPVTEDSTVPKPKGANPFGEARPREEVLKGKGKDWKEIDEKLEAMKIKEAVTVMEKERERKKSFVNGHAPAEKSWRKSEPVEAVADADQPQRFLQLTEI</sequence>
<proteinExistence type="predicted"/>
<dbReference type="InterPro" id="IPR010433">
    <property type="entry name" value="EIF-4B_pln"/>
</dbReference>
<accession>A0A6A3CP31</accession>
<dbReference type="PANTHER" id="PTHR32091">
    <property type="entry name" value="EUKARYOTIC TRANSLATION INITIATION FACTOR 4B"/>
    <property type="match status" value="1"/>
</dbReference>
<dbReference type="Pfam" id="PF06273">
    <property type="entry name" value="eIF-4B"/>
    <property type="match status" value="1"/>
</dbReference>
<dbReference type="Proteomes" id="UP000436088">
    <property type="component" value="Unassembled WGS sequence"/>
</dbReference>
<name>A0A6A3CP31_HIBSY</name>
<evidence type="ECO:0000313" key="2">
    <source>
        <dbReference type="EMBL" id="KAE8728998.1"/>
    </source>
</evidence>
<organism evidence="2 3">
    <name type="scientific">Hibiscus syriacus</name>
    <name type="common">Rose of Sharon</name>
    <dbReference type="NCBI Taxonomy" id="106335"/>
    <lineage>
        <taxon>Eukaryota</taxon>
        <taxon>Viridiplantae</taxon>
        <taxon>Streptophyta</taxon>
        <taxon>Embryophyta</taxon>
        <taxon>Tracheophyta</taxon>
        <taxon>Spermatophyta</taxon>
        <taxon>Magnoliopsida</taxon>
        <taxon>eudicotyledons</taxon>
        <taxon>Gunneridae</taxon>
        <taxon>Pentapetalae</taxon>
        <taxon>rosids</taxon>
        <taxon>malvids</taxon>
        <taxon>Malvales</taxon>
        <taxon>Malvaceae</taxon>
        <taxon>Malvoideae</taxon>
        <taxon>Hibiscus</taxon>
    </lineage>
</organism>
<feature type="compositionally biased region" description="Basic and acidic residues" evidence="1">
    <location>
        <begin position="167"/>
        <end position="178"/>
    </location>
</feature>
<dbReference type="EMBL" id="VEPZ02000241">
    <property type="protein sequence ID" value="KAE8728998.1"/>
    <property type="molecule type" value="Genomic_DNA"/>
</dbReference>
<feature type="compositionally biased region" description="Basic and acidic residues" evidence="1">
    <location>
        <begin position="216"/>
        <end position="226"/>
    </location>
</feature>
<feature type="region of interest" description="Disordered" evidence="1">
    <location>
        <begin position="202"/>
        <end position="232"/>
    </location>
</feature>
<comment type="caution">
    <text evidence="2">The sequence shown here is derived from an EMBL/GenBank/DDBJ whole genome shotgun (WGS) entry which is preliminary data.</text>
</comment>
<feature type="compositionally biased region" description="Polar residues" evidence="1">
    <location>
        <begin position="143"/>
        <end position="153"/>
    </location>
</feature>
<protein>
    <submittedName>
        <fullName evidence="2">Non-imprinted in Prader-Willi/Angelman syndrome region protein</fullName>
    </submittedName>
</protein>
<feature type="region of interest" description="Disordered" evidence="1">
    <location>
        <begin position="107"/>
        <end position="178"/>
    </location>
</feature>
<dbReference type="AlphaFoldDB" id="A0A6A3CP31"/>
<evidence type="ECO:0000256" key="1">
    <source>
        <dbReference type="SAM" id="MobiDB-lite"/>
    </source>
</evidence>
<dbReference type="GO" id="GO:0003729">
    <property type="term" value="F:mRNA binding"/>
    <property type="evidence" value="ECO:0007669"/>
    <property type="project" value="TreeGrafter"/>
</dbReference>
<gene>
    <name evidence="2" type="ORF">F3Y22_tig00004013pilonHSYRG00065</name>
</gene>
<dbReference type="GO" id="GO:0003743">
    <property type="term" value="F:translation initiation factor activity"/>
    <property type="evidence" value="ECO:0007669"/>
    <property type="project" value="InterPro"/>
</dbReference>